<dbReference type="Proteomes" id="UP001465976">
    <property type="component" value="Unassembled WGS sequence"/>
</dbReference>
<feature type="compositionally biased region" description="Basic and acidic residues" evidence="1">
    <location>
        <begin position="570"/>
        <end position="587"/>
    </location>
</feature>
<gene>
    <name evidence="2" type="ORF">V5O48_015363</name>
</gene>
<organism evidence="2 3">
    <name type="scientific">Marasmius crinis-equi</name>
    <dbReference type="NCBI Taxonomy" id="585013"/>
    <lineage>
        <taxon>Eukaryota</taxon>
        <taxon>Fungi</taxon>
        <taxon>Dikarya</taxon>
        <taxon>Basidiomycota</taxon>
        <taxon>Agaricomycotina</taxon>
        <taxon>Agaricomycetes</taxon>
        <taxon>Agaricomycetidae</taxon>
        <taxon>Agaricales</taxon>
        <taxon>Marasmiineae</taxon>
        <taxon>Marasmiaceae</taxon>
        <taxon>Marasmius</taxon>
    </lineage>
</organism>
<evidence type="ECO:0000313" key="3">
    <source>
        <dbReference type="Proteomes" id="UP001465976"/>
    </source>
</evidence>
<protein>
    <submittedName>
        <fullName evidence="2">Uncharacterized protein</fullName>
    </submittedName>
</protein>
<proteinExistence type="predicted"/>
<feature type="compositionally biased region" description="Basic residues" evidence="1">
    <location>
        <begin position="619"/>
        <end position="632"/>
    </location>
</feature>
<dbReference type="EMBL" id="JBAHYK010001828">
    <property type="protein sequence ID" value="KAL0566642.1"/>
    <property type="molecule type" value="Genomic_DNA"/>
</dbReference>
<feature type="compositionally biased region" description="Basic and acidic residues" evidence="1">
    <location>
        <begin position="433"/>
        <end position="471"/>
    </location>
</feature>
<comment type="caution">
    <text evidence="2">The sequence shown here is derived from an EMBL/GenBank/DDBJ whole genome shotgun (WGS) entry which is preliminary data.</text>
</comment>
<feature type="compositionally biased region" description="Basic and acidic residues" evidence="1">
    <location>
        <begin position="504"/>
        <end position="524"/>
    </location>
</feature>
<feature type="region of interest" description="Disordered" evidence="1">
    <location>
        <begin position="416"/>
        <end position="632"/>
    </location>
</feature>
<evidence type="ECO:0000313" key="2">
    <source>
        <dbReference type="EMBL" id="KAL0566642.1"/>
    </source>
</evidence>
<keyword evidence="3" id="KW-1185">Reference proteome</keyword>
<reference evidence="2 3" key="1">
    <citation type="submission" date="2024-02" db="EMBL/GenBank/DDBJ databases">
        <title>A draft genome for the cacao thread blight pathogen Marasmius crinis-equi.</title>
        <authorList>
            <person name="Cohen S.P."/>
            <person name="Baruah I.K."/>
            <person name="Amoako-Attah I."/>
            <person name="Bukari Y."/>
            <person name="Meinhardt L.W."/>
            <person name="Bailey B.A."/>
        </authorList>
    </citation>
    <scope>NUCLEOTIDE SEQUENCE [LARGE SCALE GENOMIC DNA]</scope>
    <source>
        <strain evidence="2 3">GH-76</strain>
    </source>
</reference>
<name>A0ABR3EUR2_9AGAR</name>
<sequence>MPPGKPSPFTPEQDKILDSYEAPMARLLQQHNLHMGKTTCSSDPEPGKLDYTARSPEQWGNAVANRLKNVRNNKIIKGNLKTAIATVQVANAAANNNTTSSLKPNLTSGKSLDVVRELLKIHTLKTGKEIFEREMSDDIKARAAQKRSETLILNPGAAYQLALSESWAKADKDAFEARVEKNSVGDMFENQSELSRLFYSALTAVCESGYFGPCEMVLLVGFRDRDNKPVAEHVDASFEPDMNDIFLRDDQKLTEQLNDAWCDYINTQIPMHVSPSDDNGDMREEETPRNAAGVPIFPEVDVDKITFDAFKRTYAKWLQMLWEYSWPKDSRMPALPTADLQSHPHLFYNTDQYKFPVPLTSADLVQRNTMFDLLGYLKSVSNGHVGAPFVFRTKAIAIQGLTSTQARVEDDRQAGDEIDMGAFSDVNKTTGGVDEHGGKNEQKDEGRDEGKDEAKDRAKDERKDRHCKDSVGTEGGDVGDGLAVAGGTQEQPSDAAALDLGLPEPDKPVDALDADVPKLDKPDEPMEDPVAPGGEPDQNAPGSMEDPLDSPEETHPLPSVAPQNKKRKRAAIERSGPEEPQPRRSSRDTGILIEQSLEPRRIVRNTKPGPQAPEPGFTSKRRKGAKAGKGGK</sequence>
<accession>A0ABR3EUR2</accession>
<evidence type="ECO:0000256" key="1">
    <source>
        <dbReference type="SAM" id="MobiDB-lite"/>
    </source>
</evidence>